<evidence type="ECO:0000313" key="1">
    <source>
        <dbReference type="EMBL" id="ODV66749.1"/>
    </source>
</evidence>
<proteinExistence type="predicted"/>
<dbReference type="EMBL" id="KV454542">
    <property type="protein sequence ID" value="ODV66749.1"/>
    <property type="molecule type" value="Genomic_DNA"/>
</dbReference>
<keyword evidence="2" id="KW-1185">Reference proteome</keyword>
<dbReference type="AlphaFoldDB" id="A0A1E4RHL0"/>
<dbReference type="Proteomes" id="UP000095085">
    <property type="component" value="Unassembled WGS sequence"/>
</dbReference>
<organism evidence="1 2">
    <name type="scientific">Hyphopichia burtonii NRRL Y-1933</name>
    <dbReference type="NCBI Taxonomy" id="984485"/>
    <lineage>
        <taxon>Eukaryota</taxon>
        <taxon>Fungi</taxon>
        <taxon>Dikarya</taxon>
        <taxon>Ascomycota</taxon>
        <taxon>Saccharomycotina</taxon>
        <taxon>Pichiomycetes</taxon>
        <taxon>Debaryomycetaceae</taxon>
        <taxon>Hyphopichia</taxon>
    </lineage>
</organism>
<reference evidence="2" key="1">
    <citation type="submission" date="2016-05" db="EMBL/GenBank/DDBJ databases">
        <title>Comparative genomics of biotechnologically important yeasts.</title>
        <authorList>
            <consortium name="DOE Joint Genome Institute"/>
            <person name="Riley R."/>
            <person name="Haridas S."/>
            <person name="Wolfe K.H."/>
            <person name="Lopes M.R."/>
            <person name="Hittinger C.T."/>
            <person name="Goker M."/>
            <person name="Salamov A."/>
            <person name="Wisecaver J."/>
            <person name="Long T.M."/>
            <person name="Aerts A.L."/>
            <person name="Barry K."/>
            <person name="Choi C."/>
            <person name="Clum A."/>
            <person name="Coughlan A.Y."/>
            <person name="Deshpande S."/>
            <person name="Douglass A.P."/>
            <person name="Hanson S.J."/>
            <person name="Klenk H.-P."/>
            <person name="Labutti K."/>
            <person name="Lapidus A."/>
            <person name="Lindquist E."/>
            <person name="Lipzen A."/>
            <person name="Meier-Kolthoff J.P."/>
            <person name="Ohm R.A."/>
            <person name="Otillar R.P."/>
            <person name="Pangilinan J."/>
            <person name="Peng Y."/>
            <person name="Rokas A."/>
            <person name="Rosa C.A."/>
            <person name="Scheuner C."/>
            <person name="Sibirny A.A."/>
            <person name="Slot J.C."/>
            <person name="Stielow J.B."/>
            <person name="Sun H."/>
            <person name="Kurtzman C.P."/>
            <person name="Blackwell M."/>
            <person name="Grigoriev I.V."/>
            <person name="Jeffries T.W."/>
        </authorList>
    </citation>
    <scope>NUCLEOTIDE SEQUENCE [LARGE SCALE GENOMIC DNA]</scope>
    <source>
        <strain evidence="2">NRRL Y-1933</strain>
    </source>
</reference>
<name>A0A1E4RHL0_9ASCO</name>
<evidence type="ECO:0000313" key="2">
    <source>
        <dbReference type="Proteomes" id="UP000095085"/>
    </source>
</evidence>
<gene>
    <name evidence="1" type="ORF">HYPBUDRAFT_153441</name>
</gene>
<sequence>MSYSFSNAGLPFSKPVLHNHFKFKYRWYNTHRTAQFPLIRGLYVQHTIYGMPLNPKKF</sequence>
<accession>A0A1E4RHL0</accession>
<dbReference type="GeneID" id="30996099"/>
<dbReference type="RefSeq" id="XP_020075816.1">
    <property type="nucleotide sequence ID" value="XM_020221550.1"/>
</dbReference>
<protein>
    <submittedName>
        <fullName evidence="1">Uncharacterized protein</fullName>
    </submittedName>
</protein>